<name>A0A1I1BY16_9BACT</name>
<gene>
    <name evidence="1" type="ORF">SAMN04489723_11976</name>
</gene>
<keyword evidence="2" id="KW-1185">Reference proteome</keyword>
<organism evidence="1 2">
    <name type="scientific">Algoriphagus aquimarinus</name>
    <dbReference type="NCBI Taxonomy" id="237018"/>
    <lineage>
        <taxon>Bacteria</taxon>
        <taxon>Pseudomonadati</taxon>
        <taxon>Bacteroidota</taxon>
        <taxon>Cytophagia</taxon>
        <taxon>Cytophagales</taxon>
        <taxon>Cyclobacteriaceae</taxon>
        <taxon>Algoriphagus</taxon>
    </lineage>
</organism>
<accession>A0A1I1BY16</accession>
<evidence type="ECO:0000313" key="2">
    <source>
        <dbReference type="Proteomes" id="UP000198790"/>
    </source>
</evidence>
<dbReference type="Proteomes" id="UP000198790">
    <property type="component" value="Unassembled WGS sequence"/>
</dbReference>
<dbReference type="AlphaFoldDB" id="A0A1I1BY16"/>
<sequence>MERPSLKYLKTLSNGNEKFEVKILRVLITELPEELDNYKKALKAENYFWAAEIVHKINHKIAFFQMEQGFVLANQHELDLRDGKLNNQEEFLEIVTKILKFLPEYPEEPHELHCS</sequence>
<reference evidence="1 2" key="1">
    <citation type="submission" date="2016-10" db="EMBL/GenBank/DDBJ databases">
        <authorList>
            <person name="de Groot N.N."/>
        </authorList>
    </citation>
    <scope>NUCLEOTIDE SEQUENCE [LARGE SCALE GENOMIC DNA]</scope>
    <source>
        <strain evidence="1 2">DSM 23399</strain>
    </source>
</reference>
<dbReference type="GO" id="GO:0000160">
    <property type="term" value="P:phosphorelay signal transduction system"/>
    <property type="evidence" value="ECO:0007669"/>
    <property type="project" value="InterPro"/>
</dbReference>
<dbReference type="SUPFAM" id="SSF47226">
    <property type="entry name" value="Histidine-containing phosphotransfer domain, HPT domain"/>
    <property type="match status" value="1"/>
</dbReference>
<dbReference type="OrthoDB" id="1441381at2"/>
<dbReference type="InterPro" id="IPR036641">
    <property type="entry name" value="HPT_dom_sf"/>
</dbReference>
<evidence type="ECO:0000313" key="1">
    <source>
        <dbReference type="EMBL" id="SFB55299.1"/>
    </source>
</evidence>
<dbReference type="RefSeq" id="WP_092900358.1">
    <property type="nucleotide sequence ID" value="NZ_CAXBKE010000034.1"/>
</dbReference>
<dbReference type="STRING" id="237018.SAMN04489723_11976"/>
<dbReference type="Gene3D" id="1.20.120.160">
    <property type="entry name" value="HPT domain"/>
    <property type="match status" value="1"/>
</dbReference>
<protein>
    <recommendedName>
        <fullName evidence="3">Hpt domain-containing protein</fullName>
    </recommendedName>
</protein>
<evidence type="ECO:0008006" key="3">
    <source>
        <dbReference type="Google" id="ProtNLM"/>
    </source>
</evidence>
<proteinExistence type="predicted"/>
<dbReference type="EMBL" id="FOKK01000019">
    <property type="protein sequence ID" value="SFB55299.1"/>
    <property type="molecule type" value="Genomic_DNA"/>
</dbReference>